<evidence type="ECO:0000313" key="2">
    <source>
        <dbReference type="EMBL" id="KAK4825167.1"/>
    </source>
</evidence>
<gene>
    <name evidence="2" type="ORF">QYF61_024556</name>
</gene>
<organism evidence="2 3">
    <name type="scientific">Mycteria americana</name>
    <name type="common">Wood stork</name>
    <dbReference type="NCBI Taxonomy" id="33587"/>
    <lineage>
        <taxon>Eukaryota</taxon>
        <taxon>Metazoa</taxon>
        <taxon>Chordata</taxon>
        <taxon>Craniata</taxon>
        <taxon>Vertebrata</taxon>
        <taxon>Euteleostomi</taxon>
        <taxon>Archelosauria</taxon>
        <taxon>Archosauria</taxon>
        <taxon>Dinosauria</taxon>
        <taxon>Saurischia</taxon>
        <taxon>Theropoda</taxon>
        <taxon>Coelurosauria</taxon>
        <taxon>Aves</taxon>
        <taxon>Neognathae</taxon>
        <taxon>Neoaves</taxon>
        <taxon>Aequornithes</taxon>
        <taxon>Ciconiiformes</taxon>
        <taxon>Ciconiidae</taxon>
        <taxon>Mycteria</taxon>
    </lineage>
</organism>
<name>A0AAN7S1P3_MYCAM</name>
<evidence type="ECO:0008006" key="4">
    <source>
        <dbReference type="Google" id="ProtNLM"/>
    </source>
</evidence>
<feature type="region of interest" description="Disordered" evidence="1">
    <location>
        <begin position="158"/>
        <end position="179"/>
    </location>
</feature>
<evidence type="ECO:0000256" key="1">
    <source>
        <dbReference type="SAM" id="MobiDB-lite"/>
    </source>
</evidence>
<protein>
    <recommendedName>
        <fullName evidence="4">Reverse transcriptase domain-containing protein</fullName>
    </recommendedName>
</protein>
<feature type="region of interest" description="Disordered" evidence="1">
    <location>
        <begin position="1"/>
        <end position="25"/>
    </location>
</feature>
<evidence type="ECO:0000313" key="3">
    <source>
        <dbReference type="Proteomes" id="UP001333110"/>
    </source>
</evidence>
<dbReference type="PANTHER" id="PTHR33332">
    <property type="entry name" value="REVERSE TRANSCRIPTASE DOMAIN-CONTAINING PROTEIN"/>
    <property type="match status" value="1"/>
</dbReference>
<dbReference type="EMBL" id="JAUNZN010000003">
    <property type="protein sequence ID" value="KAK4825167.1"/>
    <property type="molecule type" value="Genomic_DNA"/>
</dbReference>
<reference evidence="2 3" key="1">
    <citation type="journal article" date="2023" name="J. Hered.">
        <title>Chromosome-level genome of the wood stork (Mycteria americana) provides insight into avian chromosome evolution.</title>
        <authorList>
            <person name="Flamio R. Jr."/>
            <person name="Ramstad K.M."/>
        </authorList>
    </citation>
    <scope>NUCLEOTIDE SEQUENCE [LARGE SCALE GENOMIC DNA]</scope>
    <source>
        <strain evidence="2">JAX WOST 10</strain>
    </source>
</reference>
<dbReference type="AlphaFoldDB" id="A0AAN7S1P3"/>
<dbReference type="Proteomes" id="UP001333110">
    <property type="component" value="Unassembled WGS sequence"/>
</dbReference>
<keyword evidence="3" id="KW-1185">Reference proteome</keyword>
<accession>A0AAN7S1P3</accession>
<proteinExistence type="predicted"/>
<sequence length="189" mass="20957">MGDSLEEKKCPEDLVDFQGSSPPGSGMVHANVQKIKQMWQEACMDDQEAPDKTHTQKGTVQDIEAGSGKSCLTNLIAFYDEMTGSVDEVRALEVVYLDFSKAFNTVCYKILIEKLMKYGLDKWTVRWIENWLNCWAQKVVISGMKYCWRPVMKGVSPESGTGTTGAVQPGEEKAQGGSCQCVQIPDGEE</sequence>
<feature type="compositionally biased region" description="Basic and acidic residues" evidence="1">
    <location>
        <begin position="1"/>
        <end position="12"/>
    </location>
</feature>
<comment type="caution">
    <text evidence="2">The sequence shown here is derived from an EMBL/GenBank/DDBJ whole genome shotgun (WGS) entry which is preliminary data.</text>
</comment>